<protein>
    <submittedName>
        <fullName evidence="3">NADP oxidoreductase</fullName>
    </submittedName>
</protein>
<reference evidence="3 4" key="1">
    <citation type="submission" date="2019-01" db="EMBL/GenBank/DDBJ databases">
        <title>The draft genome of Rhizobium sp. 24NR.</title>
        <authorList>
            <person name="Liu L."/>
            <person name="Liang L."/>
            <person name="Shi S."/>
            <person name="Xu L."/>
            <person name="Wang X."/>
            <person name="Li L."/>
            <person name="Zhang X."/>
        </authorList>
    </citation>
    <scope>NUCLEOTIDE SEQUENCE [LARGE SCALE GENOMIC DNA]</scope>
    <source>
        <strain evidence="3 4">24NR</strain>
    </source>
</reference>
<feature type="domain" description="Pyrroline-5-carboxylate reductase catalytic N-terminal" evidence="2">
    <location>
        <begin position="3"/>
        <end position="92"/>
    </location>
</feature>
<dbReference type="SUPFAM" id="SSF51735">
    <property type="entry name" value="NAD(P)-binding Rossmann-fold domains"/>
    <property type="match status" value="1"/>
</dbReference>
<dbReference type="InterPro" id="IPR051267">
    <property type="entry name" value="STEAP_metalloreductase"/>
</dbReference>
<dbReference type="Proteomes" id="UP000287687">
    <property type="component" value="Unassembled WGS sequence"/>
</dbReference>
<evidence type="ECO:0000313" key="4">
    <source>
        <dbReference type="Proteomes" id="UP000287687"/>
    </source>
</evidence>
<sequence length="198" mass="20540">MSRIAIIGSGKIGSALATRFHAAGIAAVIANSRGPASLVDFTLRFGGTIKAVETEEALGSDIVILAMHFDAVPAAVGERGDWNGRIVVDATNAINFPDFTPRDLNGRLSTEVISELVPGARIVKAFNTLQAPILAADPKTGAGRRVLFLSGDDAGANGVIADLIHELGFFPIDLGPLSVGAPMQQFAGPLAKLTLLKD</sequence>
<dbReference type="Gene3D" id="3.40.50.720">
    <property type="entry name" value="NAD(P)-binding Rossmann-like Domain"/>
    <property type="match status" value="1"/>
</dbReference>
<proteinExistence type="predicted"/>
<evidence type="ECO:0000259" key="2">
    <source>
        <dbReference type="Pfam" id="PF03807"/>
    </source>
</evidence>
<accession>A0A3S3RPK3</accession>
<name>A0A3S3RPK3_9HYPH</name>
<evidence type="ECO:0000256" key="1">
    <source>
        <dbReference type="ARBA" id="ARBA00023002"/>
    </source>
</evidence>
<dbReference type="Pfam" id="PF03807">
    <property type="entry name" value="F420_oxidored"/>
    <property type="match status" value="1"/>
</dbReference>
<comment type="caution">
    <text evidence="3">The sequence shown here is derived from an EMBL/GenBank/DDBJ whole genome shotgun (WGS) entry which is preliminary data.</text>
</comment>
<gene>
    <name evidence="3" type="ORF">EPK99_22490</name>
</gene>
<dbReference type="RefSeq" id="WP_128445346.1">
    <property type="nucleotide sequence ID" value="NZ_SBIP01000006.1"/>
</dbReference>
<dbReference type="AlphaFoldDB" id="A0A3S3RPK3"/>
<dbReference type="PANTHER" id="PTHR14239">
    <property type="entry name" value="DUDULIN-RELATED"/>
    <property type="match status" value="1"/>
</dbReference>
<keyword evidence="1" id="KW-0560">Oxidoreductase</keyword>
<dbReference type="OrthoDB" id="7557417at2"/>
<keyword evidence="4" id="KW-1185">Reference proteome</keyword>
<organism evidence="3 4">
    <name type="scientific">Neorhizobium lilium</name>
    <dbReference type="NCBI Taxonomy" id="2503024"/>
    <lineage>
        <taxon>Bacteria</taxon>
        <taxon>Pseudomonadati</taxon>
        <taxon>Pseudomonadota</taxon>
        <taxon>Alphaproteobacteria</taxon>
        <taxon>Hyphomicrobiales</taxon>
        <taxon>Rhizobiaceae</taxon>
        <taxon>Rhizobium/Agrobacterium group</taxon>
        <taxon>Neorhizobium</taxon>
    </lineage>
</organism>
<dbReference type="GO" id="GO:0016491">
    <property type="term" value="F:oxidoreductase activity"/>
    <property type="evidence" value="ECO:0007669"/>
    <property type="project" value="UniProtKB-KW"/>
</dbReference>
<dbReference type="InterPro" id="IPR036291">
    <property type="entry name" value="NAD(P)-bd_dom_sf"/>
</dbReference>
<dbReference type="EMBL" id="SBIP01000006">
    <property type="protein sequence ID" value="RWX74685.1"/>
    <property type="molecule type" value="Genomic_DNA"/>
</dbReference>
<evidence type="ECO:0000313" key="3">
    <source>
        <dbReference type="EMBL" id="RWX74685.1"/>
    </source>
</evidence>
<dbReference type="InterPro" id="IPR028939">
    <property type="entry name" value="P5C_Rdtase_cat_N"/>
</dbReference>